<dbReference type="InterPro" id="IPR009061">
    <property type="entry name" value="DNA-bd_dom_put_sf"/>
</dbReference>
<dbReference type="SUPFAM" id="SSF81606">
    <property type="entry name" value="PP2C-like"/>
    <property type="match status" value="2"/>
</dbReference>
<dbReference type="CDD" id="cd01107">
    <property type="entry name" value="HTH_BmrR"/>
    <property type="match status" value="1"/>
</dbReference>
<dbReference type="Proteomes" id="UP000629619">
    <property type="component" value="Unassembled WGS sequence"/>
</dbReference>
<dbReference type="RefSeq" id="WP_203682183.1">
    <property type="nucleotide sequence ID" value="NZ_BOMW01000040.1"/>
</dbReference>
<evidence type="ECO:0000313" key="4">
    <source>
        <dbReference type="Proteomes" id="UP000629619"/>
    </source>
</evidence>
<dbReference type="PANTHER" id="PTHR30204">
    <property type="entry name" value="REDOX-CYCLING DRUG-SENSING TRANSCRIPTIONAL ACTIVATOR SOXR"/>
    <property type="match status" value="1"/>
</dbReference>
<dbReference type="GO" id="GO:0003700">
    <property type="term" value="F:DNA-binding transcription factor activity"/>
    <property type="evidence" value="ECO:0007669"/>
    <property type="project" value="InterPro"/>
</dbReference>
<dbReference type="PANTHER" id="PTHR30204:SF97">
    <property type="entry name" value="MERR FAMILY REGULATORY PROTEIN"/>
    <property type="match status" value="1"/>
</dbReference>
<comment type="caution">
    <text evidence="3">The sequence shown here is derived from an EMBL/GenBank/DDBJ whole genome shotgun (WGS) entry which is preliminary data.</text>
</comment>
<dbReference type="PROSITE" id="PS00552">
    <property type="entry name" value="HTH_MERR_1"/>
    <property type="match status" value="1"/>
</dbReference>
<evidence type="ECO:0000256" key="1">
    <source>
        <dbReference type="ARBA" id="ARBA00023125"/>
    </source>
</evidence>
<proteinExistence type="predicted"/>
<dbReference type="InterPro" id="IPR036457">
    <property type="entry name" value="PPM-type-like_dom_sf"/>
</dbReference>
<dbReference type="InterPro" id="IPR047057">
    <property type="entry name" value="MerR_fam"/>
</dbReference>
<dbReference type="GO" id="GO:0003677">
    <property type="term" value="F:DNA binding"/>
    <property type="evidence" value="ECO:0007669"/>
    <property type="project" value="UniProtKB-KW"/>
</dbReference>
<dbReference type="Gene3D" id="1.10.1660.10">
    <property type="match status" value="1"/>
</dbReference>
<dbReference type="Pfam" id="PF13411">
    <property type="entry name" value="MerR_1"/>
    <property type="match status" value="1"/>
</dbReference>
<dbReference type="InterPro" id="IPR000551">
    <property type="entry name" value="MerR-type_HTH_dom"/>
</dbReference>
<keyword evidence="1" id="KW-0238">DNA-binding</keyword>
<evidence type="ECO:0000313" key="3">
    <source>
        <dbReference type="EMBL" id="GIF06745.1"/>
    </source>
</evidence>
<dbReference type="AlphaFoldDB" id="A0A919TM63"/>
<reference evidence="3" key="1">
    <citation type="submission" date="2021-01" db="EMBL/GenBank/DDBJ databases">
        <title>Whole genome shotgun sequence of Actinoplanes siamensis NBRC 109076.</title>
        <authorList>
            <person name="Komaki H."/>
            <person name="Tamura T."/>
        </authorList>
    </citation>
    <scope>NUCLEOTIDE SEQUENCE</scope>
    <source>
        <strain evidence="3">NBRC 109076</strain>
    </source>
</reference>
<keyword evidence="4" id="KW-1185">Reference proteome</keyword>
<evidence type="ECO:0000259" key="2">
    <source>
        <dbReference type="PROSITE" id="PS50937"/>
    </source>
</evidence>
<accession>A0A919TM63</accession>
<feature type="domain" description="HTH merR-type" evidence="2">
    <location>
        <begin position="1"/>
        <end position="71"/>
    </location>
</feature>
<dbReference type="PROSITE" id="PS50937">
    <property type="entry name" value="HTH_MERR_2"/>
    <property type="match status" value="1"/>
</dbReference>
<dbReference type="EMBL" id="BOMW01000040">
    <property type="protein sequence ID" value="GIF06745.1"/>
    <property type="molecule type" value="Genomic_DNA"/>
</dbReference>
<dbReference type="SMART" id="SM00422">
    <property type="entry name" value="HTH_MERR"/>
    <property type="match status" value="1"/>
</dbReference>
<protein>
    <recommendedName>
        <fullName evidence="2">HTH merR-type domain-containing protein</fullName>
    </recommendedName>
</protein>
<sequence>MLSISEFARITRLSPRALRLYDKFGLLRPAAVDESSGYRSYAEGQLDRARLIAWLRRLGMPLARIAQVCDLPPDEAAGAVARYWAQIEAETAARGRLAGFLVDHLSGRAAARVTLGLRCAASARPGPVRDTNDDYAYAGSRLLAVADGMRGLGDRVGRAAVGALRPLETLAGDRYLLCTDGLSTVVPAGELREALSVPGAPRQVVEDLIQRAYAYRAPDNVAVVVADVVALDEPAGS</sequence>
<dbReference type="SUPFAM" id="SSF46955">
    <property type="entry name" value="Putative DNA-binding domain"/>
    <property type="match status" value="1"/>
</dbReference>
<organism evidence="3 4">
    <name type="scientific">Actinoplanes siamensis</name>
    <dbReference type="NCBI Taxonomy" id="1223317"/>
    <lineage>
        <taxon>Bacteria</taxon>
        <taxon>Bacillati</taxon>
        <taxon>Actinomycetota</taxon>
        <taxon>Actinomycetes</taxon>
        <taxon>Micromonosporales</taxon>
        <taxon>Micromonosporaceae</taxon>
        <taxon>Actinoplanes</taxon>
    </lineage>
</organism>
<name>A0A919TM63_9ACTN</name>
<gene>
    <name evidence="3" type="ORF">Asi03nite_42830</name>
</gene>
<dbReference type="Gene3D" id="3.60.40.10">
    <property type="entry name" value="PPM-type phosphatase domain"/>
    <property type="match status" value="1"/>
</dbReference>